<accession>A0A3N2R5S5</accession>
<evidence type="ECO:0008006" key="3">
    <source>
        <dbReference type="Google" id="ProtNLM"/>
    </source>
</evidence>
<protein>
    <recommendedName>
        <fullName evidence="3">Pentapeptide repeat-containing protein</fullName>
    </recommendedName>
</protein>
<keyword evidence="2" id="KW-1185">Reference proteome</keyword>
<evidence type="ECO:0000313" key="1">
    <source>
        <dbReference type="EMBL" id="ROU02840.1"/>
    </source>
</evidence>
<dbReference type="AlphaFoldDB" id="A0A3N2R5S5"/>
<organism evidence="1 2">
    <name type="scientific">Histidinibacterium lentulum</name>
    <dbReference type="NCBI Taxonomy" id="2480588"/>
    <lineage>
        <taxon>Bacteria</taxon>
        <taxon>Pseudomonadati</taxon>
        <taxon>Pseudomonadota</taxon>
        <taxon>Alphaproteobacteria</taxon>
        <taxon>Rhodobacterales</taxon>
        <taxon>Paracoccaceae</taxon>
        <taxon>Histidinibacterium</taxon>
    </lineage>
</organism>
<dbReference type="Proteomes" id="UP000268016">
    <property type="component" value="Unassembled WGS sequence"/>
</dbReference>
<sequence>MAHAFDAGADFAEDKAADTPCRHLGAGGLCTIHASRAERGYGGCIAYHCHGAGQYVTRVMFGGADWQTDPARLAPMTAAFRELLPVQRWRAMLETATALDLSGDLAAELDALRAALLPPPGEVWTAEALAALRRGPLEARIGAFLRALRGTVPAPRTASEAVSPETLR</sequence>
<reference evidence="1 2" key="1">
    <citation type="submission" date="2018-10" db="EMBL/GenBank/DDBJ databases">
        <title>Histidinibacterium lentulum gen. nov., sp. nov., a marine bacterium from the culture broth of Picochlorum sp. 122.</title>
        <authorList>
            <person name="Wang G."/>
        </authorList>
    </citation>
    <scope>NUCLEOTIDE SEQUENCE [LARGE SCALE GENOMIC DNA]</scope>
    <source>
        <strain evidence="1 2">B17</strain>
    </source>
</reference>
<proteinExistence type="predicted"/>
<evidence type="ECO:0000313" key="2">
    <source>
        <dbReference type="Proteomes" id="UP000268016"/>
    </source>
</evidence>
<name>A0A3N2R5S5_9RHOB</name>
<dbReference type="EMBL" id="RDRB01000003">
    <property type="protein sequence ID" value="ROU02840.1"/>
    <property type="molecule type" value="Genomic_DNA"/>
</dbReference>
<comment type="caution">
    <text evidence="1">The sequence shown here is derived from an EMBL/GenBank/DDBJ whole genome shotgun (WGS) entry which is preliminary data.</text>
</comment>
<gene>
    <name evidence="1" type="ORF">EAT49_05925</name>
</gene>